<dbReference type="InterPro" id="IPR051957">
    <property type="entry name" value="CRISP-LCCL_domain"/>
</dbReference>
<feature type="transmembrane region" description="Helical" evidence="2">
    <location>
        <begin position="294"/>
        <end position="310"/>
    </location>
</feature>
<keyword evidence="2" id="KW-0472">Membrane</keyword>
<dbReference type="GeneID" id="18758648"/>
<reference evidence="4 5" key="1">
    <citation type="journal article" date="2012" name="BMC Genomics">
        <title>Sequencing the genome of Marssonina brunnea reveals fungus-poplar co-evolution.</title>
        <authorList>
            <person name="Zhu S."/>
            <person name="Cao Y.-Z."/>
            <person name="Jiang C."/>
            <person name="Tan B.-Y."/>
            <person name="Wang Z."/>
            <person name="Feng S."/>
            <person name="Zhang L."/>
            <person name="Su X.-H."/>
            <person name="Brejova B."/>
            <person name="Vinar T."/>
            <person name="Xu M."/>
            <person name="Wang M.-X."/>
            <person name="Zhang S.-G."/>
            <person name="Huang M.-R."/>
            <person name="Wu R."/>
            <person name="Zhou Y."/>
        </authorList>
    </citation>
    <scope>NUCLEOTIDE SEQUENCE [LARGE SCALE GENOMIC DNA]</scope>
    <source>
        <strain evidence="4 5">MB_m1</strain>
    </source>
</reference>
<keyword evidence="2" id="KW-0812">Transmembrane</keyword>
<dbReference type="KEGG" id="mbe:MBM_02713"/>
<dbReference type="InParanoid" id="K1X2M5"/>
<evidence type="ECO:0000256" key="2">
    <source>
        <dbReference type="SAM" id="Phobius"/>
    </source>
</evidence>
<dbReference type="InterPro" id="IPR004043">
    <property type="entry name" value="LCCL"/>
</dbReference>
<dbReference type="Gene3D" id="2.170.130.20">
    <property type="entry name" value="LCCL-like domain"/>
    <property type="match status" value="1"/>
</dbReference>
<proteinExistence type="predicted"/>
<dbReference type="EMBL" id="JH921431">
    <property type="protein sequence ID" value="EKD19476.1"/>
    <property type="molecule type" value="Genomic_DNA"/>
</dbReference>
<name>K1X2M5_MARBU</name>
<organism evidence="4 5">
    <name type="scientific">Marssonina brunnea f. sp. multigermtubi (strain MB_m1)</name>
    <name type="common">Marssonina leaf spot fungus</name>
    <dbReference type="NCBI Taxonomy" id="1072389"/>
    <lineage>
        <taxon>Eukaryota</taxon>
        <taxon>Fungi</taxon>
        <taxon>Dikarya</taxon>
        <taxon>Ascomycota</taxon>
        <taxon>Pezizomycotina</taxon>
        <taxon>Leotiomycetes</taxon>
        <taxon>Helotiales</taxon>
        <taxon>Drepanopezizaceae</taxon>
        <taxon>Drepanopeziza</taxon>
    </lineage>
</organism>
<dbReference type="PANTHER" id="PTHR31331:SF8">
    <property type="entry name" value="LCCL DOMAIN PROTEIN (AFU_ORTHOLOGUE AFUA_5G02970)"/>
    <property type="match status" value="1"/>
</dbReference>
<dbReference type="FunCoup" id="K1X2M5">
    <property type="interactions" value="4"/>
</dbReference>
<dbReference type="Pfam" id="PF03815">
    <property type="entry name" value="LCCL"/>
    <property type="match status" value="1"/>
</dbReference>
<dbReference type="Proteomes" id="UP000006753">
    <property type="component" value="Unassembled WGS sequence"/>
</dbReference>
<dbReference type="OMA" id="HWDKTVL"/>
<evidence type="ECO:0000313" key="4">
    <source>
        <dbReference type="EMBL" id="EKD19476.1"/>
    </source>
</evidence>
<dbReference type="PROSITE" id="PS50820">
    <property type="entry name" value="LCCL"/>
    <property type="match status" value="1"/>
</dbReference>
<evidence type="ECO:0000259" key="3">
    <source>
        <dbReference type="PROSITE" id="PS50820"/>
    </source>
</evidence>
<feature type="domain" description="LCCL" evidence="3">
    <location>
        <begin position="165"/>
        <end position="269"/>
    </location>
</feature>
<keyword evidence="5" id="KW-1185">Reference proteome</keyword>
<keyword evidence="2" id="KW-1133">Transmembrane helix</keyword>
<dbReference type="InterPro" id="IPR036609">
    <property type="entry name" value="LCCL_sf"/>
</dbReference>
<dbReference type="AlphaFoldDB" id="K1X2M5"/>
<dbReference type="SUPFAM" id="SSF69848">
    <property type="entry name" value="LCCL domain"/>
    <property type="match status" value="1"/>
</dbReference>
<protein>
    <submittedName>
        <fullName evidence="4">LCCL domain-containing protein</fullName>
    </submittedName>
</protein>
<feature type="transmembrane region" description="Helical" evidence="2">
    <location>
        <begin position="383"/>
        <end position="399"/>
    </location>
</feature>
<feature type="region of interest" description="Disordered" evidence="1">
    <location>
        <begin position="20"/>
        <end position="49"/>
    </location>
</feature>
<evidence type="ECO:0000256" key="1">
    <source>
        <dbReference type="SAM" id="MobiDB-lite"/>
    </source>
</evidence>
<evidence type="ECO:0000313" key="5">
    <source>
        <dbReference type="Proteomes" id="UP000006753"/>
    </source>
</evidence>
<feature type="transmembrane region" description="Helical" evidence="2">
    <location>
        <begin position="338"/>
        <end position="363"/>
    </location>
</feature>
<feature type="transmembrane region" description="Helical" evidence="2">
    <location>
        <begin position="450"/>
        <end position="473"/>
    </location>
</feature>
<dbReference type="OrthoDB" id="441660at2759"/>
<dbReference type="eggNOG" id="ENOG502QUEX">
    <property type="taxonomic scope" value="Eukaryota"/>
</dbReference>
<dbReference type="HOGENOM" id="CLU_011125_1_0_1"/>
<gene>
    <name evidence="4" type="ORF">MBM_02713</name>
</gene>
<dbReference type="PANTHER" id="PTHR31331">
    <property type="entry name" value="LCCL DOMAIN PROTEIN (AFU_ORTHOLOGUE AFUA_5G08630)"/>
    <property type="match status" value="1"/>
</dbReference>
<feature type="transmembrane region" description="Helical" evidence="2">
    <location>
        <begin position="419"/>
        <end position="438"/>
    </location>
</feature>
<accession>K1X2M5</accession>
<sequence>MPFNGDEERERGEYRLLVNEHPDDPIDESSQNHILHMGELDDDSPPPTPRFLQDQSSYRYPKWIPGPVRRVSKAVVKWAAGPEPPHIHTIDTILPLVQEFPLRLLDRYVPKKRQKICILIAFYFTWILTFAMVMQQSTIATELEGWGTPGNIGCGDTYWVPGNRCGMNGNDCRPFNDSGFAFRCPANCASTMVLNPRAVGAQEINYRPLVIGGPAKEEESPVYRSDSFICGSAIHAGIIDNAKGGCGVVSLIGKHSNYPSSKKHGIESIGFDSEFPSSFTFQPGIACEAKDPRWPLLFVSLTFTILLSLFTTSPALFFFSIFTGVFFHVGLASDPPTYFTITGLVSNLLGKYLPATFCAFVIYRYMGVRRALSGLTAQIEKTVLWLGGLWFAALSNYTLDWIPIQRLNAHDLKQQPGAKLALALIVTLIALIVIKQAFFFRREGRLIRYLGLYGTFIGAILLCLLIPGLSLRIHHYILALLLLPGTSMQTRPALLYQGLLVGLFINGIARWGFDPVLQTLNALRGDAQHNSKLPIIPPPNITMGEETSKISFSWLTPPEPFDGISVLVNDVERFRGYTDEGFSSDRNFVWEKQGDGMHRNDYFRFAYMQGSRSWDYTKAGTWTKDGEWVPMKKGPSRVKSRSLNGEIFGVY</sequence>
<dbReference type="SMART" id="SM00603">
    <property type="entry name" value="LCCL"/>
    <property type="match status" value="1"/>
</dbReference>
<feature type="transmembrane region" description="Helical" evidence="2">
    <location>
        <begin position="116"/>
        <end position="134"/>
    </location>
</feature>